<dbReference type="STRING" id="1122125.GCA_000423185_05231"/>
<evidence type="ECO:0000313" key="2">
    <source>
        <dbReference type="Proteomes" id="UP000196655"/>
    </source>
</evidence>
<dbReference type="AlphaFoldDB" id="A0A211Z9S9"/>
<evidence type="ECO:0000313" key="1">
    <source>
        <dbReference type="EMBL" id="OWJ62013.1"/>
    </source>
</evidence>
<comment type="caution">
    <text evidence="1">The sequence shown here is derived from an EMBL/GenBank/DDBJ whole genome shotgun (WGS) entry which is preliminary data.</text>
</comment>
<dbReference type="OrthoDB" id="7360151at2"/>
<reference evidence="2" key="1">
    <citation type="submission" date="2017-05" db="EMBL/GenBank/DDBJ databases">
        <authorList>
            <person name="Macchi M."/>
            <person name="Festa S."/>
            <person name="Coppotelli B.M."/>
            <person name="Morelli I.S."/>
        </authorList>
    </citation>
    <scope>NUCLEOTIDE SEQUENCE [LARGE SCALE GENOMIC DNA]</scope>
    <source>
        <strain evidence="2">I</strain>
    </source>
</reference>
<protein>
    <submittedName>
        <fullName evidence="1">Uncharacterized protein</fullName>
    </submittedName>
</protein>
<dbReference type="Proteomes" id="UP000196655">
    <property type="component" value="Unassembled WGS sequence"/>
</dbReference>
<keyword evidence="2" id="KW-1185">Reference proteome</keyword>
<gene>
    <name evidence="1" type="ORF">BWR60_30650</name>
</gene>
<dbReference type="RefSeq" id="WP_088156193.1">
    <property type="nucleotide sequence ID" value="NZ_NHON01000099.1"/>
</dbReference>
<accession>A0A211Z9S9</accession>
<sequence length="78" mass="8762">MSTHVLRLPLRQRPVGLLGRIWRHLSGGSARFARRPNRLRLETLSDSARRDLGLQMDAEFDAALTRIGLMAVAGRTLL</sequence>
<organism evidence="1 2">
    <name type="scientific">Inquilinus limosus</name>
    <dbReference type="NCBI Taxonomy" id="171674"/>
    <lineage>
        <taxon>Bacteria</taxon>
        <taxon>Pseudomonadati</taxon>
        <taxon>Pseudomonadota</taxon>
        <taxon>Alphaproteobacteria</taxon>
        <taxon>Rhodospirillales</taxon>
        <taxon>Rhodospirillaceae</taxon>
        <taxon>Inquilinus</taxon>
    </lineage>
</organism>
<name>A0A211Z9S9_9PROT</name>
<dbReference type="EMBL" id="NHON01000099">
    <property type="protein sequence ID" value="OWJ62013.1"/>
    <property type="molecule type" value="Genomic_DNA"/>
</dbReference>
<proteinExistence type="predicted"/>